<dbReference type="CDD" id="cd05688">
    <property type="entry name" value="S1_RPS1_repeat_ec3"/>
    <property type="match status" value="1"/>
</dbReference>
<proteinExistence type="inferred from homology"/>
<protein>
    <submittedName>
        <fullName evidence="6">S1 RNA-binding domain-containing protein</fullName>
    </submittedName>
</protein>
<reference evidence="7" key="1">
    <citation type="journal article" date="2019" name="Int. J. Syst. Evol. Microbiol.">
        <title>The Global Catalogue of Microorganisms (GCM) 10K type strain sequencing project: providing services to taxonomists for standard genome sequencing and annotation.</title>
        <authorList>
            <consortium name="The Broad Institute Genomics Platform"/>
            <consortium name="The Broad Institute Genome Sequencing Center for Infectious Disease"/>
            <person name="Wu L."/>
            <person name="Ma J."/>
        </authorList>
    </citation>
    <scope>NUCLEOTIDE SEQUENCE [LARGE SCALE GENOMIC DNA]</scope>
    <source>
        <strain evidence="7">JCM 4087</strain>
    </source>
</reference>
<feature type="region of interest" description="Disordered" evidence="4">
    <location>
        <begin position="1"/>
        <end position="82"/>
    </location>
</feature>
<evidence type="ECO:0000313" key="7">
    <source>
        <dbReference type="Proteomes" id="UP001596091"/>
    </source>
</evidence>
<feature type="compositionally biased region" description="Low complexity" evidence="4">
    <location>
        <begin position="14"/>
        <end position="24"/>
    </location>
</feature>
<feature type="domain" description="S1 motif" evidence="5">
    <location>
        <begin position="364"/>
        <end position="434"/>
    </location>
</feature>
<dbReference type="InterPro" id="IPR003029">
    <property type="entry name" value="S1_domain"/>
</dbReference>
<evidence type="ECO:0000256" key="1">
    <source>
        <dbReference type="ARBA" id="ARBA00006767"/>
    </source>
</evidence>
<keyword evidence="7" id="KW-1185">Reference proteome</keyword>
<dbReference type="PRINTS" id="PR00681">
    <property type="entry name" value="RIBOSOMALS1"/>
</dbReference>
<accession>A0ABW1EI11</accession>
<dbReference type="Proteomes" id="UP001596091">
    <property type="component" value="Unassembled WGS sequence"/>
</dbReference>
<feature type="compositionally biased region" description="Low complexity" evidence="4">
    <location>
        <begin position="54"/>
        <end position="71"/>
    </location>
</feature>
<keyword evidence="3" id="KW-0687">Ribonucleoprotein</keyword>
<name>A0ABW1EI11_9BACT</name>
<feature type="domain" description="S1 motif" evidence="5">
    <location>
        <begin position="451"/>
        <end position="521"/>
    </location>
</feature>
<dbReference type="PROSITE" id="PS50126">
    <property type="entry name" value="S1"/>
    <property type="match status" value="5"/>
</dbReference>
<evidence type="ECO:0000256" key="3">
    <source>
        <dbReference type="ARBA" id="ARBA00023274"/>
    </source>
</evidence>
<dbReference type="SUPFAM" id="SSF50249">
    <property type="entry name" value="Nucleic acid-binding proteins"/>
    <property type="match status" value="5"/>
</dbReference>
<evidence type="ECO:0000259" key="5">
    <source>
        <dbReference type="PROSITE" id="PS50126"/>
    </source>
</evidence>
<dbReference type="SMART" id="SM00316">
    <property type="entry name" value="S1"/>
    <property type="match status" value="6"/>
</dbReference>
<feature type="domain" description="S1 motif" evidence="5">
    <location>
        <begin position="193"/>
        <end position="258"/>
    </location>
</feature>
<keyword evidence="2" id="KW-0689">Ribosomal protein</keyword>
<feature type="compositionally biased region" description="Low complexity" evidence="4">
    <location>
        <begin position="601"/>
        <end position="614"/>
    </location>
</feature>
<dbReference type="EMBL" id="JBHSPH010000005">
    <property type="protein sequence ID" value="MFC5863634.1"/>
    <property type="molecule type" value="Genomic_DNA"/>
</dbReference>
<feature type="domain" description="S1 motif" evidence="5">
    <location>
        <begin position="279"/>
        <end position="347"/>
    </location>
</feature>
<dbReference type="PANTHER" id="PTHR10724">
    <property type="entry name" value="30S RIBOSOMAL PROTEIN S1"/>
    <property type="match status" value="1"/>
</dbReference>
<dbReference type="PANTHER" id="PTHR10724:SF7">
    <property type="entry name" value="SMALL RIBOSOMAL SUBUNIT PROTEIN BS1C"/>
    <property type="match status" value="1"/>
</dbReference>
<dbReference type="RefSeq" id="WP_263340058.1">
    <property type="nucleotide sequence ID" value="NZ_JAGSYH010000005.1"/>
</dbReference>
<feature type="domain" description="S1 motif" evidence="5">
    <location>
        <begin position="112"/>
        <end position="175"/>
    </location>
</feature>
<comment type="similarity">
    <text evidence="1">Belongs to the bacterial ribosomal protein bS1 family.</text>
</comment>
<sequence>MSESTAPETQPVLATEAPTESAPAPIDPKVDASMAAEVEQEAEQQAEEAIYLREPAAPEAPSIPEAAPTSEAVHKPQADPEPVVETVPAVPEESFADIYSEFQRTHQRREGTGQIRGTVVAVTDDSVLVDIGFKLEGILPLTAFPKGPESIKPGDALQVSVKGRDESGYYALSLFRTAVPKDWTGLERAFEQKATIVGTVTGVVKGGLHVDVGVRAFLPASRSGTRDAAEMEKLVGEEIRCRITKLDVADEDVVVDRRVVLEEEALADKDRRYSEVQEGAVLDGTVRTIMDYGAFVDLGGIDGLLHIGDLSWHRVSKVDDVLTVGQKIEVKILKIDPETHRIALGLKQLQAHPWDAVPEKYKTGEKVRGIVSRIADFGAFVEIEPGVEGLVHLSEMSWSKRIHKATEVVKAGDAVEAVILGIDVPARRISLGLKQALGDPWEEASKRLFPGAIVEGPVASIMKFGAFVKVAEGVEGLVHISEIVPDRRLNHPSDAVHVGQQVAAVVLGIDREKRQLKLSIKQAIPTGLDEFLAEHKAGDKVTGRIAAIHDGVAQVEVGEGILATCKLPATAPAPEPAPEAATTGKADLSALSSLLQSKWKTGSSSTASKSAGKTQPAETGQVRNFRISRIDLESKVITLELIA</sequence>
<evidence type="ECO:0000256" key="4">
    <source>
        <dbReference type="SAM" id="MobiDB-lite"/>
    </source>
</evidence>
<dbReference type="InterPro" id="IPR050437">
    <property type="entry name" value="Ribos_protein_bS1-like"/>
</dbReference>
<dbReference type="InterPro" id="IPR012340">
    <property type="entry name" value="NA-bd_OB-fold"/>
</dbReference>
<evidence type="ECO:0000313" key="6">
    <source>
        <dbReference type="EMBL" id="MFC5863634.1"/>
    </source>
</evidence>
<feature type="region of interest" description="Disordered" evidence="4">
    <location>
        <begin position="601"/>
        <end position="620"/>
    </location>
</feature>
<dbReference type="CDD" id="cd04465">
    <property type="entry name" value="S1_RPS1_repeat_ec2_hs2"/>
    <property type="match status" value="1"/>
</dbReference>
<evidence type="ECO:0000256" key="2">
    <source>
        <dbReference type="ARBA" id="ARBA00022980"/>
    </source>
</evidence>
<dbReference type="Gene3D" id="2.40.50.140">
    <property type="entry name" value="Nucleic acid-binding proteins"/>
    <property type="match status" value="5"/>
</dbReference>
<dbReference type="Pfam" id="PF00575">
    <property type="entry name" value="S1"/>
    <property type="match status" value="4"/>
</dbReference>
<comment type="caution">
    <text evidence="6">The sequence shown here is derived from an EMBL/GenBank/DDBJ whole genome shotgun (WGS) entry which is preliminary data.</text>
</comment>
<gene>
    <name evidence="6" type="ORF">ACFPT7_15105</name>
</gene>
<dbReference type="InterPro" id="IPR035104">
    <property type="entry name" value="Ribosomal_protein_S1-like"/>
</dbReference>
<organism evidence="6 7">
    <name type="scientific">Acidicapsa dinghuensis</name>
    <dbReference type="NCBI Taxonomy" id="2218256"/>
    <lineage>
        <taxon>Bacteria</taxon>
        <taxon>Pseudomonadati</taxon>
        <taxon>Acidobacteriota</taxon>
        <taxon>Terriglobia</taxon>
        <taxon>Terriglobales</taxon>
        <taxon>Acidobacteriaceae</taxon>
        <taxon>Acidicapsa</taxon>
    </lineage>
</organism>